<dbReference type="InterPro" id="IPR046953">
    <property type="entry name" value="Spore_GerAC-like_C"/>
</dbReference>
<sequence length="412" mass="47414">MTIKKCLLLLLSLLLLTGCWDSQEIEKRSYIVGIGLDKGENNLIKVTYLSPNPEFGAQIQGGGASSSPREFVTMEANDFVSSKNRFSTVMAKTVTYDQLQFIIVSEKLARDKKFIRYIYDAQKDVQIRRDVQLIVTDETPEKYFEQTKPKMEARVHKYFNLIIANIQQTGLAPRPSELLQYYRITESGSDLYLSLYTTIEEDKTFDGGVENRILAGELPFQGDTNRTEFGGAAVFKNGRMIEKITGDEVRIANLLGMEPAAENIIASYPDPFSKKNQLAVKINKSKKTKVRMNLKAEKPIIEVTVSLILEILSDHTLTSYQEKKNRDKLERSLQNEIKKEFLTFIKRTQNEFKAQPFGWSLEARKKFLTLQQYDDYKFSKKYPDMEVRVNVETRITDYGRQKNIPKIRGINK</sequence>
<dbReference type="EMBL" id="CP129113">
    <property type="protein sequence ID" value="WLV25608.1"/>
    <property type="molecule type" value="Genomic_DNA"/>
</dbReference>
<reference evidence="11" key="1">
    <citation type="submission" date="2023-06" db="EMBL/GenBank/DDBJ databases">
        <title>A Treasure from Seagulls: Isolation and Description of Aciduricobacillus qingdaonensis gen. nov., sp. nov., a Rare Obligately Uric Acid-utilizing Member in the Family Bacillaceae.</title>
        <authorList>
            <person name="Liu W."/>
            <person name="Wang B."/>
        </authorList>
    </citation>
    <scope>NUCLEOTIDE SEQUENCE</scope>
    <source>
        <strain evidence="11">44XB</strain>
    </source>
</reference>
<feature type="chain" id="PRO_5047156129" evidence="8">
    <location>
        <begin position="23"/>
        <end position="412"/>
    </location>
</feature>
<dbReference type="RefSeq" id="WP_348029400.1">
    <property type="nucleotide sequence ID" value="NZ_CP129113.1"/>
</dbReference>
<feature type="signal peptide" evidence="8">
    <location>
        <begin position="1"/>
        <end position="22"/>
    </location>
</feature>
<gene>
    <name evidence="11" type="ORF">QR721_05215</name>
</gene>
<evidence type="ECO:0000256" key="8">
    <source>
        <dbReference type="SAM" id="SignalP"/>
    </source>
</evidence>
<evidence type="ECO:0000256" key="4">
    <source>
        <dbReference type="ARBA" id="ARBA00022729"/>
    </source>
</evidence>
<dbReference type="NCBIfam" id="TIGR02887">
    <property type="entry name" value="spore_ger_x_C"/>
    <property type="match status" value="1"/>
</dbReference>
<dbReference type="Proteomes" id="UP001180087">
    <property type="component" value="Chromosome"/>
</dbReference>
<dbReference type="PROSITE" id="PS51257">
    <property type="entry name" value="PROKAR_LIPOPROTEIN"/>
    <property type="match status" value="1"/>
</dbReference>
<feature type="domain" description="Spore germination protein N-terminal" evidence="10">
    <location>
        <begin position="21"/>
        <end position="195"/>
    </location>
</feature>
<dbReference type="InterPro" id="IPR008844">
    <property type="entry name" value="Spore_GerAC-like"/>
</dbReference>
<proteinExistence type="inferred from homology"/>
<dbReference type="Pfam" id="PF05504">
    <property type="entry name" value="Spore_GerAC"/>
    <property type="match status" value="1"/>
</dbReference>
<evidence type="ECO:0000259" key="9">
    <source>
        <dbReference type="Pfam" id="PF05504"/>
    </source>
</evidence>
<keyword evidence="3" id="KW-0309">Germination</keyword>
<keyword evidence="5" id="KW-0472">Membrane</keyword>
<dbReference type="InterPro" id="IPR038501">
    <property type="entry name" value="Spore_GerAC_C_sf"/>
</dbReference>
<evidence type="ECO:0000256" key="5">
    <source>
        <dbReference type="ARBA" id="ARBA00023136"/>
    </source>
</evidence>
<name>A0ABY9L1D9_9BACI</name>
<comment type="subcellular location">
    <subcellularLocation>
        <location evidence="1">Membrane</location>
        <topology evidence="1">Lipid-anchor</topology>
    </subcellularLocation>
</comment>
<keyword evidence="7" id="KW-0449">Lipoprotein</keyword>
<keyword evidence="4 8" id="KW-0732">Signal</keyword>
<evidence type="ECO:0000313" key="12">
    <source>
        <dbReference type="Proteomes" id="UP001180087"/>
    </source>
</evidence>
<evidence type="ECO:0000256" key="7">
    <source>
        <dbReference type="ARBA" id="ARBA00023288"/>
    </source>
</evidence>
<feature type="domain" description="Spore germination GerAC-like C-terminal" evidence="9">
    <location>
        <begin position="231"/>
        <end position="399"/>
    </location>
</feature>
<dbReference type="Pfam" id="PF25198">
    <property type="entry name" value="Spore_GerAC_N"/>
    <property type="match status" value="1"/>
</dbReference>
<keyword evidence="6" id="KW-0564">Palmitate</keyword>
<evidence type="ECO:0000259" key="10">
    <source>
        <dbReference type="Pfam" id="PF25198"/>
    </source>
</evidence>
<dbReference type="InterPro" id="IPR057336">
    <property type="entry name" value="GerAC_N"/>
</dbReference>
<organism evidence="11 12">
    <name type="scientific">Aciduricibacillus chroicocephali</name>
    <dbReference type="NCBI Taxonomy" id="3054939"/>
    <lineage>
        <taxon>Bacteria</taxon>
        <taxon>Bacillati</taxon>
        <taxon>Bacillota</taxon>
        <taxon>Bacilli</taxon>
        <taxon>Bacillales</taxon>
        <taxon>Bacillaceae</taxon>
        <taxon>Aciduricibacillus</taxon>
    </lineage>
</organism>
<comment type="similarity">
    <text evidence="2">Belongs to the GerABKC lipoprotein family.</text>
</comment>
<accession>A0ABY9L1D9</accession>
<protein>
    <submittedName>
        <fullName evidence="11">Ger(X)C family spore germination protein</fullName>
    </submittedName>
</protein>
<evidence type="ECO:0000256" key="3">
    <source>
        <dbReference type="ARBA" id="ARBA00022544"/>
    </source>
</evidence>
<evidence type="ECO:0000256" key="6">
    <source>
        <dbReference type="ARBA" id="ARBA00023139"/>
    </source>
</evidence>
<keyword evidence="12" id="KW-1185">Reference proteome</keyword>
<evidence type="ECO:0000256" key="1">
    <source>
        <dbReference type="ARBA" id="ARBA00004635"/>
    </source>
</evidence>
<dbReference type="Gene3D" id="3.30.300.210">
    <property type="entry name" value="Nutrient germinant receptor protein C, domain 3"/>
    <property type="match status" value="1"/>
</dbReference>
<evidence type="ECO:0000256" key="2">
    <source>
        <dbReference type="ARBA" id="ARBA00007886"/>
    </source>
</evidence>
<evidence type="ECO:0000313" key="11">
    <source>
        <dbReference type="EMBL" id="WLV25608.1"/>
    </source>
</evidence>
<dbReference type="PANTHER" id="PTHR35789:SF1">
    <property type="entry name" value="SPORE GERMINATION PROTEIN B3"/>
    <property type="match status" value="1"/>
</dbReference>
<dbReference type="PANTHER" id="PTHR35789">
    <property type="entry name" value="SPORE GERMINATION PROTEIN B3"/>
    <property type="match status" value="1"/>
</dbReference>